<proteinExistence type="predicted"/>
<keyword evidence="1" id="KW-1133">Transmembrane helix</keyword>
<feature type="transmembrane region" description="Helical" evidence="1">
    <location>
        <begin position="133"/>
        <end position="153"/>
    </location>
</feature>
<evidence type="ECO:0000313" key="3">
    <source>
        <dbReference type="Proteomes" id="UP000734854"/>
    </source>
</evidence>
<dbReference type="InterPro" id="IPR029063">
    <property type="entry name" value="SAM-dependent_MTases_sf"/>
</dbReference>
<dbReference type="PANTHER" id="PTHR14614">
    <property type="entry name" value="HEPATOCELLULAR CARCINOMA-ASSOCIATED ANTIGEN"/>
    <property type="match status" value="1"/>
</dbReference>
<dbReference type="EMBL" id="JACMSC010000012">
    <property type="protein sequence ID" value="KAG6497825.1"/>
    <property type="molecule type" value="Genomic_DNA"/>
</dbReference>
<name>A0A8J5FXU5_ZINOF</name>
<protein>
    <submittedName>
        <fullName evidence="2">Uncharacterized protein</fullName>
    </submittedName>
</protein>
<keyword evidence="3" id="KW-1185">Reference proteome</keyword>
<organism evidence="2 3">
    <name type="scientific">Zingiber officinale</name>
    <name type="common">Ginger</name>
    <name type="synonym">Amomum zingiber</name>
    <dbReference type="NCBI Taxonomy" id="94328"/>
    <lineage>
        <taxon>Eukaryota</taxon>
        <taxon>Viridiplantae</taxon>
        <taxon>Streptophyta</taxon>
        <taxon>Embryophyta</taxon>
        <taxon>Tracheophyta</taxon>
        <taxon>Spermatophyta</taxon>
        <taxon>Magnoliopsida</taxon>
        <taxon>Liliopsida</taxon>
        <taxon>Zingiberales</taxon>
        <taxon>Zingiberaceae</taxon>
        <taxon>Zingiber</taxon>
    </lineage>
</organism>
<reference evidence="2 3" key="1">
    <citation type="submission" date="2020-08" db="EMBL/GenBank/DDBJ databases">
        <title>Plant Genome Project.</title>
        <authorList>
            <person name="Zhang R.-G."/>
        </authorList>
    </citation>
    <scope>NUCLEOTIDE SEQUENCE [LARGE SCALE GENOMIC DNA]</scope>
    <source>
        <tissue evidence="2">Rhizome</tissue>
    </source>
</reference>
<evidence type="ECO:0000256" key="1">
    <source>
        <dbReference type="SAM" id="Phobius"/>
    </source>
</evidence>
<feature type="transmembrane region" description="Helical" evidence="1">
    <location>
        <begin position="104"/>
        <end position="124"/>
    </location>
</feature>
<dbReference type="Proteomes" id="UP000734854">
    <property type="component" value="Unassembled WGS sequence"/>
</dbReference>
<keyword evidence="1" id="KW-0812">Transmembrane</keyword>
<accession>A0A8J5FXU5</accession>
<evidence type="ECO:0000313" key="2">
    <source>
        <dbReference type="EMBL" id="KAG6497825.1"/>
    </source>
</evidence>
<dbReference type="Pfam" id="PF10294">
    <property type="entry name" value="Methyltransf_16"/>
    <property type="match status" value="1"/>
</dbReference>
<dbReference type="InterPro" id="IPR019410">
    <property type="entry name" value="Methyltransf_16"/>
</dbReference>
<keyword evidence="1" id="KW-0472">Membrane</keyword>
<sequence>MDSATEACGKPSSFVYLKAAFIAMEPVDCLISLARQVGGGSITTRVQTFILEDCINDNEDQLLKENNRICKQVTFLLSPGNSTAVDLVVSLQCSLNMLEGDTGFVLTVVLFGLQVYSYQSLYFLSKKFSQTDFALRLALVLVWLGLLFCMLELRSDCYNMNTYFAISSTKANSVFRVANSSKKLVMTNTKPFSKDFHTKVDGRGGLIGMLLVILTDGDLSTLANMRCNLKMNNLMEASSVRSSGQPMVECRHLPWESVSKSELLIYQPEIVLGADIIYDPLCIPHLIRVLSTLLNSVASEPKANQVGCYRFSQESEDAQHGLSTSEPPIAYIATVIRNQETFDCFLRVATENSLSVVDVTEMVKPLNLLPYMQSYDRSSVHLLRVLPICL</sequence>
<dbReference type="AlphaFoldDB" id="A0A8J5FXU5"/>
<dbReference type="PANTHER" id="PTHR14614:SF130">
    <property type="entry name" value="PROTEIN-LYSINE N-METHYLTRANSFERASE EEF2KMT"/>
    <property type="match status" value="1"/>
</dbReference>
<gene>
    <name evidence="2" type="ORF">ZIOFF_045731</name>
</gene>
<dbReference type="Gene3D" id="3.40.50.150">
    <property type="entry name" value="Vaccinia Virus protein VP39"/>
    <property type="match status" value="1"/>
</dbReference>
<comment type="caution">
    <text evidence="2">The sequence shown here is derived from an EMBL/GenBank/DDBJ whole genome shotgun (WGS) entry which is preliminary data.</text>
</comment>